<protein>
    <submittedName>
        <fullName evidence="1">Uncharacterized protein</fullName>
    </submittedName>
</protein>
<name>A0A1H4FG36_9RHOB</name>
<reference evidence="1 2" key="1">
    <citation type="submission" date="2016-10" db="EMBL/GenBank/DDBJ databases">
        <authorList>
            <person name="de Groot N.N."/>
        </authorList>
    </citation>
    <scope>NUCLEOTIDE SEQUENCE [LARGE SCALE GENOMIC DNA]</scope>
    <source>
        <strain evidence="1 2">DSM 15345</strain>
    </source>
</reference>
<dbReference type="Proteomes" id="UP000198703">
    <property type="component" value="Unassembled WGS sequence"/>
</dbReference>
<accession>A0A1H4FG36</accession>
<sequence length="149" mass="16146">MTDVSFLDICGGFLRQHVLSALTRSLDDEPGDDAAREPLLACVRAWVADLAAGWDAVALEPARLAHVLETVWRLSIVRLLPSPDAEGRFVDVAVRADLTRALDLAVAAVRALDLLRDTDVIDRFSARRFALVEAMADAGDPRAEVRGTA</sequence>
<keyword evidence="2" id="KW-1185">Reference proteome</keyword>
<evidence type="ECO:0000313" key="1">
    <source>
        <dbReference type="EMBL" id="SEA96343.1"/>
    </source>
</evidence>
<dbReference type="AlphaFoldDB" id="A0A1H4FG36"/>
<evidence type="ECO:0000313" key="2">
    <source>
        <dbReference type="Proteomes" id="UP000198703"/>
    </source>
</evidence>
<organism evidence="1 2">
    <name type="scientific">Rubrimonas cliftonensis</name>
    <dbReference type="NCBI Taxonomy" id="89524"/>
    <lineage>
        <taxon>Bacteria</taxon>
        <taxon>Pseudomonadati</taxon>
        <taxon>Pseudomonadota</taxon>
        <taxon>Alphaproteobacteria</taxon>
        <taxon>Rhodobacterales</taxon>
        <taxon>Paracoccaceae</taxon>
        <taxon>Rubrimonas</taxon>
    </lineage>
</organism>
<gene>
    <name evidence="1" type="ORF">SAMN05444370_12213</name>
</gene>
<dbReference type="RefSeq" id="WP_093255962.1">
    <property type="nucleotide sequence ID" value="NZ_FNQM01000022.1"/>
</dbReference>
<proteinExistence type="predicted"/>
<dbReference type="EMBL" id="FNQM01000022">
    <property type="protein sequence ID" value="SEA96343.1"/>
    <property type="molecule type" value="Genomic_DNA"/>
</dbReference>